<dbReference type="GO" id="GO:0016209">
    <property type="term" value="F:antioxidant activity"/>
    <property type="evidence" value="ECO:0007669"/>
    <property type="project" value="InterPro"/>
</dbReference>
<evidence type="ECO:0000256" key="2">
    <source>
        <dbReference type="ARBA" id="ARBA00022748"/>
    </source>
</evidence>
<dbReference type="InterPro" id="IPR013766">
    <property type="entry name" value="Thioredoxin_domain"/>
</dbReference>
<dbReference type="GO" id="GO:0030313">
    <property type="term" value="C:cell envelope"/>
    <property type="evidence" value="ECO:0007669"/>
    <property type="project" value="UniProtKB-SubCell"/>
</dbReference>
<name>A0A7D4SY09_9GAMM</name>
<evidence type="ECO:0000259" key="6">
    <source>
        <dbReference type="PROSITE" id="PS51352"/>
    </source>
</evidence>
<feature type="region of interest" description="Disordered" evidence="5">
    <location>
        <begin position="1"/>
        <end position="25"/>
    </location>
</feature>
<evidence type="ECO:0000256" key="5">
    <source>
        <dbReference type="SAM" id="MobiDB-lite"/>
    </source>
</evidence>
<dbReference type="GO" id="GO:0015036">
    <property type="term" value="F:disulfide oxidoreductase activity"/>
    <property type="evidence" value="ECO:0007669"/>
    <property type="project" value="UniProtKB-ARBA"/>
</dbReference>
<dbReference type="SUPFAM" id="SSF52833">
    <property type="entry name" value="Thioredoxin-like"/>
    <property type="match status" value="1"/>
</dbReference>
<dbReference type="AlphaFoldDB" id="A0A7D4SY09"/>
<dbReference type="EMBL" id="CP054020">
    <property type="protein sequence ID" value="QKI88664.1"/>
    <property type="molecule type" value="Genomic_DNA"/>
</dbReference>
<keyword evidence="3" id="KW-1015">Disulfide bond</keyword>
<keyword evidence="4" id="KW-0676">Redox-active center</keyword>
<dbReference type="RefSeq" id="WP_173284277.1">
    <property type="nucleotide sequence ID" value="NZ_CP054020.1"/>
</dbReference>
<dbReference type="Pfam" id="PF00578">
    <property type="entry name" value="AhpC-TSA"/>
    <property type="match status" value="1"/>
</dbReference>
<sequence length="448" mass="50347">MAAFACGSHAQQPAKGDSQANVNKTGVAKEDKLKAYRYSDRDLWTSLPQTDYDFAGETLTLHKIEQPEADGSHLILFIGETAVPNNGDALVMQHLAEKNPRSEVWFIDTPDALFVERERTGMRNNAGDFMLPIMQQITQVFASVTLITMDVVSVPVLRGLNQWQSQADQVNLNKLSQLILLYPSLYVNTPVAGRERELFPIVEHSALPISVFQPQLGAQANYIDESLMALRRGGSLVQLEKIAAATDGIYKFQDIRSMAKICSDMIDRSEKHMRQLRRTINYRVLPVEKFDPSNSPKSEIVSGLIKLDGTAKMPDIKLHDLQGNAVDVLAEHAGKALLINFWATWCPHCVEEIPSMNRALAQLDQERFAMISISYKDTAEIMSQFTQEIQVDFPILMDYEGHVSAQWKVFAFPSSFLVDRQGIIRYSINAGAIWDSPDMLEKLREISQ</sequence>
<evidence type="ECO:0000313" key="8">
    <source>
        <dbReference type="Proteomes" id="UP000504724"/>
    </source>
</evidence>
<dbReference type="KEGG" id="txa:HQN79_03305"/>
<proteinExistence type="predicted"/>
<comment type="subcellular location">
    <subcellularLocation>
        <location evidence="1">Cell envelope</location>
    </subcellularLocation>
</comment>
<feature type="domain" description="Thioredoxin" evidence="6">
    <location>
        <begin position="307"/>
        <end position="448"/>
    </location>
</feature>
<accession>A0A7D4SY09</accession>
<dbReference type="Gene3D" id="3.40.30.10">
    <property type="entry name" value="Glutaredoxin"/>
    <property type="match status" value="1"/>
</dbReference>
<dbReference type="PANTHER" id="PTHR42852">
    <property type="entry name" value="THIOL:DISULFIDE INTERCHANGE PROTEIN DSBE"/>
    <property type="match status" value="1"/>
</dbReference>
<protein>
    <submittedName>
        <fullName evidence="7">TlpA family protein disulfide reductase</fullName>
    </submittedName>
</protein>
<dbReference type="Proteomes" id="UP000504724">
    <property type="component" value="Chromosome"/>
</dbReference>
<dbReference type="PROSITE" id="PS00194">
    <property type="entry name" value="THIOREDOXIN_1"/>
    <property type="match status" value="1"/>
</dbReference>
<dbReference type="InterPro" id="IPR017937">
    <property type="entry name" value="Thioredoxin_CS"/>
</dbReference>
<evidence type="ECO:0000313" key="7">
    <source>
        <dbReference type="EMBL" id="QKI88664.1"/>
    </source>
</evidence>
<evidence type="ECO:0000256" key="4">
    <source>
        <dbReference type="ARBA" id="ARBA00023284"/>
    </source>
</evidence>
<dbReference type="PROSITE" id="PS51352">
    <property type="entry name" value="THIOREDOXIN_2"/>
    <property type="match status" value="1"/>
</dbReference>
<dbReference type="InterPro" id="IPR036249">
    <property type="entry name" value="Thioredoxin-like_sf"/>
</dbReference>
<keyword evidence="2" id="KW-0201">Cytochrome c-type biogenesis</keyword>
<gene>
    <name evidence="7" type="ORF">HQN79_03305</name>
</gene>
<dbReference type="InterPro" id="IPR000866">
    <property type="entry name" value="AhpC/TSA"/>
</dbReference>
<dbReference type="PANTHER" id="PTHR42852:SF6">
    <property type="entry name" value="THIOL:DISULFIDE INTERCHANGE PROTEIN DSBE"/>
    <property type="match status" value="1"/>
</dbReference>
<dbReference type="InterPro" id="IPR050553">
    <property type="entry name" value="Thioredoxin_ResA/DsbE_sf"/>
</dbReference>
<dbReference type="GO" id="GO:0017004">
    <property type="term" value="P:cytochrome complex assembly"/>
    <property type="evidence" value="ECO:0007669"/>
    <property type="project" value="UniProtKB-KW"/>
</dbReference>
<organism evidence="7 8">
    <name type="scientific">Thiomicrorhabdus xiamenensis</name>
    <dbReference type="NCBI Taxonomy" id="2739063"/>
    <lineage>
        <taxon>Bacteria</taxon>
        <taxon>Pseudomonadati</taxon>
        <taxon>Pseudomonadota</taxon>
        <taxon>Gammaproteobacteria</taxon>
        <taxon>Thiotrichales</taxon>
        <taxon>Piscirickettsiaceae</taxon>
        <taxon>Thiomicrorhabdus</taxon>
    </lineage>
</organism>
<evidence type="ECO:0000256" key="3">
    <source>
        <dbReference type="ARBA" id="ARBA00023157"/>
    </source>
</evidence>
<dbReference type="CDD" id="cd02966">
    <property type="entry name" value="TlpA_like_family"/>
    <property type="match status" value="1"/>
</dbReference>
<reference evidence="7 8" key="1">
    <citation type="submission" date="2020-05" db="EMBL/GenBank/DDBJ databases">
        <title>Thiomicrorhabdus sediminis sp.nov. and Thiomicrorhabdus xiamenensis sp.nov., novel sulfur-oxidizing bacteria isolated from coastal sediment.</title>
        <authorList>
            <person name="Liu X."/>
        </authorList>
    </citation>
    <scope>NUCLEOTIDE SEQUENCE [LARGE SCALE GENOMIC DNA]</scope>
    <source>
        <strain evidence="7 8">G2</strain>
    </source>
</reference>
<keyword evidence="8" id="KW-1185">Reference proteome</keyword>
<evidence type="ECO:0000256" key="1">
    <source>
        <dbReference type="ARBA" id="ARBA00004196"/>
    </source>
</evidence>